<dbReference type="Pfam" id="PF22521">
    <property type="entry name" value="HypF_C_2"/>
    <property type="match status" value="1"/>
</dbReference>
<comment type="similarity">
    <text evidence="2 8">Belongs to the carbamoyltransferase HypF family.</text>
</comment>
<dbReference type="RefSeq" id="WP_286270513.1">
    <property type="nucleotide sequence ID" value="NZ_CP135990.1"/>
</dbReference>
<dbReference type="PANTHER" id="PTHR42959">
    <property type="entry name" value="CARBAMOYLTRANSFERASE"/>
    <property type="match status" value="1"/>
</dbReference>
<proteinExistence type="inferred from homology"/>
<keyword evidence="9" id="KW-0378">Hydrolase</keyword>
<evidence type="ECO:0000313" key="13">
    <source>
        <dbReference type="Proteomes" id="UP001302443"/>
    </source>
</evidence>
<dbReference type="InterPro" id="IPR004421">
    <property type="entry name" value="Carbamoyltransferase_HypF"/>
</dbReference>
<feature type="domain" description="YrdC-like" evidence="11">
    <location>
        <begin position="200"/>
        <end position="386"/>
    </location>
</feature>
<dbReference type="Gene3D" id="3.30.420.40">
    <property type="match status" value="1"/>
</dbReference>
<evidence type="ECO:0000259" key="10">
    <source>
        <dbReference type="PROSITE" id="PS51160"/>
    </source>
</evidence>
<evidence type="ECO:0000256" key="7">
    <source>
        <dbReference type="ARBA" id="ARBA00048220"/>
    </source>
</evidence>
<dbReference type="PROSITE" id="PS51163">
    <property type="entry name" value="YRDC"/>
    <property type="match status" value="1"/>
</dbReference>
<dbReference type="GO" id="GO:0016874">
    <property type="term" value="F:ligase activity"/>
    <property type="evidence" value="ECO:0007669"/>
    <property type="project" value="UniProtKB-KW"/>
</dbReference>
<evidence type="ECO:0000259" key="11">
    <source>
        <dbReference type="PROSITE" id="PS51163"/>
    </source>
</evidence>
<dbReference type="Gene3D" id="3.30.420.360">
    <property type="match status" value="1"/>
</dbReference>
<evidence type="ECO:0000256" key="8">
    <source>
        <dbReference type="PIRNR" id="PIRNR006256"/>
    </source>
</evidence>
<dbReference type="PANTHER" id="PTHR42959:SF1">
    <property type="entry name" value="CARBAMOYLTRANSFERASE HYPF"/>
    <property type="match status" value="1"/>
</dbReference>
<evidence type="ECO:0000256" key="5">
    <source>
        <dbReference type="ARBA" id="ARBA00022771"/>
    </source>
</evidence>
<protein>
    <recommendedName>
        <fullName evidence="8">Carbamoyltransferase HypF</fullName>
        <ecNumber evidence="8">6.2.-.-</ecNumber>
    </recommendedName>
</protein>
<dbReference type="Pfam" id="PF17788">
    <property type="entry name" value="HypF_C"/>
    <property type="match status" value="1"/>
</dbReference>
<dbReference type="PROSITE" id="PS51160">
    <property type="entry name" value="ACYLPHOSPHATASE_3"/>
    <property type="match status" value="1"/>
</dbReference>
<evidence type="ECO:0000256" key="4">
    <source>
        <dbReference type="ARBA" id="ARBA00022723"/>
    </source>
</evidence>
<keyword evidence="5" id="KW-0863">Zinc-finger</keyword>
<gene>
    <name evidence="12" type="primary">hypF</name>
    <name evidence="12" type="ORF">QS795_014200</name>
</gene>
<comment type="pathway">
    <text evidence="1 8">Protein modification; [NiFe] hydrogenase maturation.</text>
</comment>
<dbReference type="InterPro" id="IPR017945">
    <property type="entry name" value="DHBP_synth_RibB-like_a/b_dom"/>
</dbReference>
<dbReference type="SUPFAM" id="SSF54975">
    <property type="entry name" value="Acylphosphatase/BLUF domain-like"/>
    <property type="match status" value="1"/>
</dbReference>
<dbReference type="Proteomes" id="UP001302443">
    <property type="component" value="Chromosome"/>
</dbReference>
<dbReference type="PIRSF" id="PIRSF006256">
    <property type="entry name" value="CMPcnvr_hdrg_mat"/>
    <property type="match status" value="1"/>
</dbReference>
<dbReference type="NCBIfam" id="TIGR00143">
    <property type="entry name" value="hypF"/>
    <property type="match status" value="1"/>
</dbReference>
<dbReference type="Gene3D" id="3.30.110.120">
    <property type="match status" value="1"/>
</dbReference>
<dbReference type="EMBL" id="CP135990">
    <property type="protein sequence ID" value="WPA91612.1"/>
    <property type="molecule type" value="Genomic_DNA"/>
</dbReference>
<evidence type="ECO:0000256" key="9">
    <source>
        <dbReference type="PROSITE-ProRule" id="PRU00520"/>
    </source>
</evidence>
<keyword evidence="6" id="KW-0862">Zinc</keyword>
<feature type="domain" description="Acylphosphatase-like" evidence="10">
    <location>
        <begin position="4"/>
        <end position="90"/>
    </location>
</feature>
<dbReference type="InterPro" id="IPR017968">
    <property type="entry name" value="Acylphosphatase_CS"/>
</dbReference>
<dbReference type="InterPro" id="IPR011125">
    <property type="entry name" value="Znf_HypF"/>
</dbReference>
<dbReference type="Pfam" id="PF00708">
    <property type="entry name" value="Acylphosphatase"/>
    <property type="match status" value="1"/>
</dbReference>
<dbReference type="Gene3D" id="3.90.870.50">
    <property type="match status" value="1"/>
</dbReference>
<dbReference type="Pfam" id="PF07503">
    <property type="entry name" value="zf-HYPF"/>
    <property type="match status" value="2"/>
</dbReference>
<dbReference type="InterPro" id="IPR043129">
    <property type="entry name" value="ATPase_NBD"/>
</dbReference>
<dbReference type="SUPFAM" id="SSF53067">
    <property type="entry name" value="Actin-like ATPase domain"/>
    <property type="match status" value="1"/>
</dbReference>
<comment type="function">
    <text evidence="8">Involved in the maturation of [NiFe] hydrogenases. Along with HypE, it catalyzes the synthesis of the CN ligands of the active site iron of [NiFe]-hydrogenases. HypF functions as a carbamoyl transferase using carbamoylphosphate as a substrate and transferring the carboxamido moiety in an ATP-dependent reaction to the thiolate of the C-terminal cysteine of HypE yielding a protein-S-carboxamide.</text>
</comment>
<accession>A0ABZ0MZS3</accession>
<dbReference type="PROSITE" id="PS00150">
    <property type="entry name" value="ACYLPHOSPHATASE_1"/>
    <property type="match status" value="1"/>
</dbReference>
<dbReference type="Pfam" id="PF01300">
    <property type="entry name" value="Sua5_yciO_yrdC"/>
    <property type="match status" value="1"/>
</dbReference>
<dbReference type="InterPro" id="IPR001792">
    <property type="entry name" value="Acylphosphatase-like_dom"/>
</dbReference>
<dbReference type="EC" id="6.2.-.-" evidence="8"/>
<dbReference type="InterPro" id="IPR041440">
    <property type="entry name" value="HypF_C"/>
</dbReference>
<evidence type="ECO:0000256" key="1">
    <source>
        <dbReference type="ARBA" id="ARBA00004711"/>
    </source>
</evidence>
<feature type="active site" evidence="9">
    <location>
        <position position="19"/>
    </location>
</feature>
<dbReference type="SUPFAM" id="SSF55821">
    <property type="entry name" value="YrdC/RibB"/>
    <property type="match status" value="1"/>
</dbReference>
<dbReference type="InterPro" id="IPR055128">
    <property type="entry name" value="HypF_C_2"/>
</dbReference>
<evidence type="ECO:0000256" key="3">
    <source>
        <dbReference type="ARBA" id="ARBA00022598"/>
    </source>
</evidence>
<dbReference type="InterPro" id="IPR051060">
    <property type="entry name" value="Carbamoyltrans_HypF-like"/>
</dbReference>
<feature type="active site" evidence="9">
    <location>
        <position position="37"/>
    </location>
</feature>
<evidence type="ECO:0000256" key="6">
    <source>
        <dbReference type="ARBA" id="ARBA00022833"/>
    </source>
</evidence>
<sequence length="762" mass="84039">MKNGIQLRIKGKVQGVGFRPYVWQLAHQCALNGDVCNDGEGVLVRLLETADIPLFTQLLYQHCPPLAHIESIQSLPFQWDELPEKFTIRHSGAGRMDTQVIPDAATCKSCRDELFDPANRRYHYPFANCTHCGPRFTIIRQMPYDRPNTSMAAFPLCPECQQEYENPADRRFHAQPNACATCGPEIQLCDKNGKVLAVHHQALEQTANDLLNGKIAAIKGLGGFHLACDATNFHAVEQLRQRKHRPSKPLAVMIPSLDWLKDQGVEVTESLRALLESAAAPIVLIQAWENSVLSENIAPHLREVGMMLPSNPLQHLLMAQVNKPLVMTSGNASGKPPVLAEQAAFMDLANIADIWLMHNRDIVQRADDSLVRYHAGKAEMLRRARGYVPDAIDLPAGFENSPSILALGADLKNTFCLLRDKSAVMSQHLGDLDDIDIYQQYQQSIALFESIYRFKPEYLVGDMHPNYVSHRYGNSLSEQLNIPMIHIQHHHAHIAAVMAEHGIPLGNEKVIGLALDGLGFGDDNRLWGGECLLVDYASNQHLGGLPPVAMPGGDLASRQPWRNLLAHLEKFVPDWQAKPIASALAPFAYPLLQKAIAKKLNCPTASSAGRLFDAVAAALGICPAQTSWEGEGACQLEALALQSSVQQHPVTMPVVGNQLDLTTFWHEWLAYNAPRAERAHAFHQALAQGFADLALQQAKRYGIQQVVLSGGVLHNQLLRHLLIEKLQPLEVLHARQLPMGDGGLALGQVAIAAAILKKNNQE</sequence>
<keyword evidence="3 12" id="KW-0436">Ligase</keyword>
<evidence type="ECO:0000313" key="12">
    <source>
        <dbReference type="EMBL" id="WPA91612.1"/>
    </source>
</evidence>
<dbReference type="InterPro" id="IPR006070">
    <property type="entry name" value="Sua5-like_dom"/>
</dbReference>
<keyword evidence="4" id="KW-0479">Metal-binding</keyword>
<dbReference type="InterPro" id="IPR036046">
    <property type="entry name" value="Acylphosphatase-like_dom_sf"/>
</dbReference>
<organism evidence="12 13">
    <name type="scientific">Providencia zhijiangensis</name>
    <dbReference type="NCBI Taxonomy" id="3053982"/>
    <lineage>
        <taxon>Bacteria</taxon>
        <taxon>Pseudomonadati</taxon>
        <taxon>Pseudomonadota</taxon>
        <taxon>Gammaproteobacteria</taxon>
        <taxon>Enterobacterales</taxon>
        <taxon>Morganellaceae</taxon>
        <taxon>Providencia</taxon>
    </lineage>
</organism>
<comment type="catalytic activity">
    <reaction evidence="7 8">
        <text>C-terminal L-cysteinyl-[HypE protein] + carbamoyl phosphate + ATP + H2O = C-terminal S-carboxamide-L-cysteinyl-[HypE protein] + AMP + phosphate + diphosphate + H(+)</text>
        <dbReference type="Rhea" id="RHEA:55636"/>
        <dbReference type="Rhea" id="RHEA-COMP:14247"/>
        <dbReference type="Rhea" id="RHEA-COMP:14392"/>
        <dbReference type="ChEBI" id="CHEBI:15377"/>
        <dbReference type="ChEBI" id="CHEBI:15378"/>
        <dbReference type="ChEBI" id="CHEBI:30616"/>
        <dbReference type="ChEBI" id="CHEBI:33019"/>
        <dbReference type="ChEBI" id="CHEBI:43474"/>
        <dbReference type="ChEBI" id="CHEBI:58228"/>
        <dbReference type="ChEBI" id="CHEBI:76913"/>
        <dbReference type="ChEBI" id="CHEBI:139126"/>
        <dbReference type="ChEBI" id="CHEBI:456215"/>
    </reaction>
</comment>
<reference evidence="12 13" key="1">
    <citation type="submission" date="2023-09" db="EMBL/GenBank/DDBJ databases">
        <title>Genomic Revisitation and Reclassification of the Genus Providencia.</title>
        <authorList>
            <person name="Dong X."/>
        </authorList>
    </citation>
    <scope>NUCLEOTIDE SEQUENCE [LARGE SCALE GENOMIC DNA]</scope>
    <source>
        <strain evidence="12 13">D4759</strain>
    </source>
</reference>
<evidence type="ECO:0000256" key="2">
    <source>
        <dbReference type="ARBA" id="ARBA00008097"/>
    </source>
</evidence>
<comment type="catalytic activity">
    <reaction evidence="9">
        <text>an acyl phosphate + H2O = a carboxylate + phosphate + H(+)</text>
        <dbReference type="Rhea" id="RHEA:14965"/>
        <dbReference type="ChEBI" id="CHEBI:15377"/>
        <dbReference type="ChEBI" id="CHEBI:15378"/>
        <dbReference type="ChEBI" id="CHEBI:29067"/>
        <dbReference type="ChEBI" id="CHEBI:43474"/>
        <dbReference type="ChEBI" id="CHEBI:59918"/>
        <dbReference type="EC" id="3.6.1.7"/>
    </reaction>
</comment>
<name>A0ABZ0MZS3_9GAMM</name>
<keyword evidence="13" id="KW-1185">Reference proteome</keyword>